<evidence type="ECO:0000256" key="3">
    <source>
        <dbReference type="ARBA" id="ARBA00023082"/>
    </source>
</evidence>
<dbReference type="NCBIfam" id="TIGR02983">
    <property type="entry name" value="SigE-fam_strep"/>
    <property type="match status" value="1"/>
</dbReference>
<dbReference type="GO" id="GO:0006352">
    <property type="term" value="P:DNA-templated transcription initiation"/>
    <property type="evidence" value="ECO:0007669"/>
    <property type="project" value="InterPro"/>
</dbReference>
<dbReference type="Gene3D" id="1.10.10.10">
    <property type="entry name" value="Winged helix-like DNA-binding domain superfamily/Winged helix DNA-binding domain"/>
    <property type="match status" value="1"/>
</dbReference>
<dbReference type="RefSeq" id="WP_049661170.1">
    <property type="nucleotide sequence ID" value="NZ_QVIG01000001.1"/>
</dbReference>
<dbReference type="InterPro" id="IPR014284">
    <property type="entry name" value="RNA_pol_sigma-70_dom"/>
</dbReference>
<dbReference type="InterPro" id="IPR013324">
    <property type="entry name" value="RNA_pol_sigma_r3/r4-like"/>
</dbReference>
<dbReference type="Gene3D" id="1.10.1740.10">
    <property type="match status" value="1"/>
</dbReference>
<accession>A0A372ZXM9</accession>
<evidence type="ECO:0000256" key="4">
    <source>
        <dbReference type="ARBA" id="ARBA00023125"/>
    </source>
</evidence>
<dbReference type="InterPro" id="IPR014325">
    <property type="entry name" value="RNA_pol_sigma-E_actinobac"/>
</dbReference>
<dbReference type="GO" id="GO:0003677">
    <property type="term" value="F:DNA binding"/>
    <property type="evidence" value="ECO:0007669"/>
    <property type="project" value="UniProtKB-KW"/>
</dbReference>
<dbReference type="GO" id="GO:0016987">
    <property type="term" value="F:sigma factor activity"/>
    <property type="evidence" value="ECO:0007669"/>
    <property type="project" value="UniProtKB-KW"/>
</dbReference>
<evidence type="ECO:0000256" key="1">
    <source>
        <dbReference type="ARBA" id="ARBA00010641"/>
    </source>
</evidence>
<dbReference type="AlphaFoldDB" id="A0A372ZXM9"/>
<keyword evidence="5" id="KW-0804">Transcription</keyword>
<evidence type="ECO:0000313" key="8">
    <source>
        <dbReference type="EMBL" id="RGD60264.1"/>
    </source>
</evidence>
<dbReference type="EMBL" id="QVIG01000001">
    <property type="protein sequence ID" value="RGD60264.1"/>
    <property type="molecule type" value="Genomic_DNA"/>
</dbReference>
<dbReference type="InterPro" id="IPR013249">
    <property type="entry name" value="RNA_pol_sigma70_r4_t2"/>
</dbReference>
<sequence length="184" mass="20290">MRPDGQGKAARGGRRDEDFQAFAAARARPLYRSACLLTGGDTHLAEDLVQEALGRIYAQWHRTSWFGAKRRIDNPAGYAHTVLVRAFLSHRVRRSSGERPVEAVPDGAAPQGDPELRLALVDALGRLAPRDRAVLVLRYWEDRSVEETAAVLHSTPGAVRTQAFRALGRIRTVLGSSLDDLAER</sequence>
<keyword evidence="2" id="KW-0805">Transcription regulation</keyword>
<proteinExistence type="inferred from homology"/>
<comment type="similarity">
    <text evidence="1">Belongs to the sigma-70 factor family. ECF subfamily.</text>
</comment>
<name>A0A372ZXM9_9ACTN</name>
<dbReference type="NCBIfam" id="TIGR02937">
    <property type="entry name" value="sigma70-ECF"/>
    <property type="match status" value="1"/>
</dbReference>
<keyword evidence="3" id="KW-0731">Sigma factor</keyword>
<dbReference type="Proteomes" id="UP000263377">
    <property type="component" value="Unassembled WGS sequence"/>
</dbReference>
<dbReference type="InterPro" id="IPR007627">
    <property type="entry name" value="RNA_pol_sigma70_r2"/>
</dbReference>
<dbReference type="SUPFAM" id="SSF88659">
    <property type="entry name" value="Sigma3 and sigma4 domains of RNA polymerase sigma factors"/>
    <property type="match status" value="1"/>
</dbReference>
<evidence type="ECO:0000259" key="6">
    <source>
        <dbReference type="Pfam" id="PF04542"/>
    </source>
</evidence>
<feature type="domain" description="RNA polymerase sigma factor 70 region 4 type 2" evidence="7">
    <location>
        <begin position="118"/>
        <end position="169"/>
    </location>
</feature>
<reference evidence="8 9" key="1">
    <citation type="submission" date="2018-08" db="EMBL/GenBank/DDBJ databases">
        <title>Diversity &amp; Physiological Properties of Lignin-Decomposing Actinobacteria from Soil.</title>
        <authorList>
            <person name="Roh S.G."/>
            <person name="Kim S.B."/>
        </authorList>
    </citation>
    <scope>NUCLEOTIDE SEQUENCE [LARGE SCALE GENOMIC DNA]</scope>
    <source>
        <strain evidence="8 9">MMS17-GH009</strain>
    </source>
</reference>
<evidence type="ECO:0000256" key="5">
    <source>
        <dbReference type="ARBA" id="ARBA00023163"/>
    </source>
</evidence>
<dbReference type="PANTHER" id="PTHR43133:SF50">
    <property type="entry name" value="ECF RNA POLYMERASE SIGMA FACTOR SIGM"/>
    <property type="match status" value="1"/>
</dbReference>
<dbReference type="Pfam" id="PF04542">
    <property type="entry name" value="Sigma70_r2"/>
    <property type="match status" value="1"/>
</dbReference>
<evidence type="ECO:0000256" key="2">
    <source>
        <dbReference type="ARBA" id="ARBA00023015"/>
    </source>
</evidence>
<gene>
    <name evidence="8" type="ORF">DR950_22960</name>
</gene>
<dbReference type="PANTHER" id="PTHR43133">
    <property type="entry name" value="RNA POLYMERASE ECF-TYPE SIGMA FACTO"/>
    <property type="match status" value="1"/>
</dbReference>
<comment type="caution">
    <text evidence="8">The sequence shown here is derived from an EMBL/GenBank/DDBJ whole genome shotgun (WGS) entry which is preliminary data.</text>
</comment>
<dbReference type="InterPro" id="IPR013325">
    <property type="entry name" value="RNA_pol_sigma_r2"/>
</dbReference>
<keyword evidence="4" id="KW-0238">DNA-binding</keyword>
<dbReference type="InterPro" id="IPR036388">
    <property type="entry name" value="WH-like_DNA-bd_sf"/>
</dbReference>
<evidence type="ECO:0000259" key="7">
    <source>
        <dbReference type="Pfam" id="PF08281"/>
    </source>
</evidence>
<dbReference type="SUPFAM" id="SSF88946">
    <property type="entry name" value="Sigma2 domain of RNA polymerase sigma factors"/>
    <property type="match status" value="1"/>
</dbReference>
<dbReference type="InterPro" id="IPR039425">
    <property type="entry name" value="RNA_pol_sigma-70-like"/>
</dbReference>
<protein>
    <submittedName>
        <fullName evidence="8">SigE family RNA polymerase sigma factor</fullName>
    </submittedName>
</protein>
<dbReference type="CDD" id="cd06171">
    <property type="entry name" value="Sigma70_r4"/>
    <property type="match status" value="1"/>
</dbReference>
<feature type="domain" description="RNA polymerase sigma-70 region 2" evidence="6">
    <location>
        <begin position="28"/>
        <end position="95"/>
    </location>
</feature>
<organism evidence="8 9">
    <name type="scientific">Kitasatospora xanthocidica</name>
    <dbReference type="NCBI Taxonomy" id="83382"/>
    <lineage>
        <taxon>Bacteria</taxon>
        <taxon>Bacillati</taxon>
        <taxon>Actinomycetota</taxon>
        <taxon>Actinomycetes</taxon>
        <taxon>Kitasatosporales</taxon>
        <taxon>Streptomycetaceae</taxon>
        <taxon>Kitasatospora</taxon>
    </lineage>
</organism>
<evidence type="ECO:0000313" key="9">
    <source>
        <dbReference type="Proteomes" id="UP000263377"/>
    </source>
</evidence>
<dbReference type="Pfam" id="PF08281">
    <property type="entry name" value="Sigma70_r4_2"/>
    <property type="match status" value="1"/>
</dbReference>
<keyword evidence="9" id="KW-1185">Reference proteome</keyword>